<protein>
    <recommendedName>
        <fullName evidence="5">Dihydroorotate dehydrogenase (fumarate)</fullName>
    </recommendedName>
</protein>
<feature type="region of interest" description="Disordered" evidence="11">
    <location>
        <begin position="100"/>
        <end position="129"/>
    </location>
</feature>
<keyword evidence="14" id="KW-1185">Reference proteome</keyword>
<evidence type="ECO:0000256" key="11">
    <source>
        <dbReference type="SAM" id="MobiDB-lite"/>
    </source>
</evidence>
<keyword evidence="9" id="KW-0665">Pyrimidine biosynthesis</keyword>
<dbReference type="InterPro" id="IPR033886">
    <property type="entry name" value="DHOD_1A"/>
</dbReference>
<dbReference type="OrthoDB" id="14784at2759"/>
<feature type="domain" description="Dihydroorotate dehydrogenase catalytic" evidence="12">
    <location>
        <begin position="334"/>
        <end position="416"/>
    </location>
</feature>
<evidence type="ECO:0000256" key="3">
    <source>
        <dbReference type="ARBA" id="ARBA00004725"/>
    </source>
</evidence>
<keyword evidence="7" id="KW-0285">Flavoprotein</keyword>
<comment type="cofactor">
    <cofactor evidence="1">
        <name>FMN</name>
        <dbReference type="ChEBI" id="CHEBI:58210"/>
    </cofactor>
</comment>
<feature type="compositionally biased region" description="Polar residues" evidence="11">
    <location>
        <begin position="108"/>
        <end position="117"/>
    </location>
</feature>
<evidence type="ECO:0000256" key="1">
    <source>
        <dbReference type="ARBA" id="ARBA00001917"/>
    </source>
</evidence>
<sequence length="419" mass="45112">MSLHLVLSSNELRTFNPFDTKIGNARSSPSRFEVRPQQFLKMKPLSINPPILNSANPWCSSLEQLEELYSSLWTGAVTTRTSLLDGFPTDESVHQFTFYNPQHPVTHGSAQPNPSSSDKAEETGSLNTLGYSPIPLKEYLSFIKTISDRHSNDVQKPTSPTSPIPRSGPKPFIVSVTGSVEEVVECYKLISDHQRTVGMVLAMEVNLSCPNIPGKPPPAYSSASLLSYLSALKLEVGRQLETHGRHIHVPIGIKTPPYTYHDQYQQMIDALITSARKAPEGLPCPVSFITATNTLGSSLLLVPALESTSSPPSSPGGSKPREVFHHALNSANGTGIGGMAGTPLHPLALGNVYTIKGMLFQHEELQHIQIIGVGGVEDADGFQRMRAVGAAAVGVGTALGRKGVKIFEDIGEGLQRAGH</sequence>
<dbReference type="GO" id="GO:0004152">
    <property type="term" value="F:dihydroorotate dehydrogenase activity"/>
    <property type="evidence" value="ECO:0007669"/>
    <property type="project" value="InterPro"/>
</dbReference>
<feature type="domain" description="Dihydroorotate dehydrogenase catalytic" evidence="12">
    <location>
        <begin position="117"/>
        <end position="270"/>
    </location>
</feature>
<dbReference type="PANTHER" id="PTHR48109:SF1">
    <property type="entry name" value="DIHYDROOROTATE DEHYDROGENASE (FUMARATE)"/>
    <property type="match status" value="1"/>
</dbReference>
<feature type="region of interest" description="Disordered" evidence="11">
    <location>
        <begin position="150"/>
        <end position="170"/>
    </location>
</feature>
<evidence type="ECO:0000256" key="8">
    <source>
        <dbReference type="ARBA" id="ARBA00022643"/>
    </source>
</evidence>
<evidence type="ECO:0000259" key="12">
    <source>
        <dbReference type="Pfam" id="PF01180"/>
    </source>
</evidence>
<dbReference type="GO" id="GO:0006221">
    <property type="term" value="P:pyrimidine nucleotide biosynthetic process"/>
    <property type="evidence" value="ECO:0007669"/>
    <property type="project" value="UniProtKB-KW"/>
</dbReference>
<dbReference type="InterPro" id="IPR013785">
    <property type="entry name" value="Aldolase_TIM"/>
</dbReference>
<evidence type="ECO:0000256" key="9">
    <source>
        <dbReference type="ARBA" id="ARBA00022975"/>
    </source>
</evidence>
<keyword evidence="6" id="KW-0963">Cytoplasm</keyword>
<dbReference type="InterPro" id="IPR023359">
    <property type="entry name" value="Dihydro_DH_chainA_dom2"/>
</dbReference>
<dbReference type="Pfam" id="PF01180">
    <property type="entry name" value="DHO_dh"/>
    <property type="match status" value="2"/>
</dbReference>
<dbReference type="STRING" id="1231657.A0A1Y1Y9L6"/>
<keyword evidence="8" id="KW-0288">FMN</keyword>
<dbReference type="InterPro" id="IPR005720">
    <property type="entry name" value="Dihydroorotate_DH_cat"/>
</dbReference>
<accession>A0A1Y1Y9L6</accession>
<organism evidence="13 14">
    <name type="scientific">Clohesyomyces aquaticus</name>
    <dbReference type="NCBI Taxonomy" id="1231657"/>
    <lineage>
        <taxon>Eukaryota</taxon>
        <taxon>Fungi</taxon>
        <taxon>Dikarya</taxon>
        <taxon>Ascomycota</taxon>
        <taxon>Pezizomycotina</taxon>
        <taxon>Dothideomycetes</taxon>
        <taxon>Pleosporomycetidae</taxon>
        <taxon>Pleosporales</taxon>
        <taxon>Lindgomycetaceae</taxon>
        <taxon>Clohesyomyces</taxon>
    </lineage>
</organism>
<proteinExistence type="inferred from homology"/>
<comment type="caution">
    <text evidence="13">The sequence shown here is derived from an EMBL/GenBank/DDBJ whole genome shotgun (WGS) entry which is preliminary data.</text>
</comment>
<comment type="similarity">
    <text evidence="4">Belongs to the dihydroorotate dehydrogenase family. Type 1 subfamily.</text>
</comment>
<dbReference type="PANTHER" id="PTHR48109">
    <property type="entry name" value="DIHYDROOROTATE DEHYDROGENASE (QUINONE), MITOCHONDRIAL-RELATED"/>
    <property type="match status" value="1"/>
</dbReference>
<comment type="pathway">
    <text evidence="3">Pyrimidine metabolism; UMP biosynthesis via de novo pathway.</text>
</comment>
<evidence type="ECO:0000256" key="2">
    <source>
        <dbReference type="ARBA" id="ARBA00004496"/>
    </source>
</evidence>
<dbReference type="SUPFAM" id="SSF51395">
    <property type="entry name" value="FMN-linked oxidoreductases"/>
    <property type="match status" value="1"/>
</dbReference>
<evidence type="ECO:0000256" key="7">
    <source>
        <dbReference type="ARBA" id="ARBA00022630"/>
    </source>
</evidence>
<evidence type="ECO:0000256" key="5">
    <source>
        <dbReference type="ARBA" id="ARBA00021374"/>
    </source>
</evidence>
<dbReference type="CDD" id="cd04741">
    <property type="entry name" value="DHOD_1A_like"/>
    <property type="match status" value="1"/>
</dbReference>
<dbReference type="EMBL" id="MCFA01000314">
    <property type="protein sequence ID" value="ORX94264.1"/>
    <property type="molecule type" value="Genomic_DNA"/>
</dbReference>
<name>A0A1Y1Y9L6_9PLEO</name>
<dbReference type="Gene3D" id="3.20.20.70">
    <property type="entry name" value="Aldolase class I"/>
    <property type="match status" value="1"/>
</dbReference>
<evidence type="ECO:0000256" key="4">
    <source>
        <dbReference type="ARBA" id="ARBA00008008"/>
    </source>
</evidence>
<evidence type="ECO:0000313" key="13">
    <source>
        <dbReference type="EMBL" id="ORX94264.1"/>
    </source>
</evidence>
<dbReference type="GO" id="GO:0006207">
    <property type="term" value="P:'de novo' pyrimidine nucleobase biosynthetic process"/>
    <property type="evidence" value="ECO:0007669"/>
    <property type="project" value="TreeGrafter"/>
</dbReference>
<dbReference type="AlphaFoldDB" id="A0A1Y1Y9L6"/>
<evidence type="ECO:0000256" key="10">
    <source>
        <dbReference type="ARBA" id="ARBA00023002"/>
    </source>
</evidence>
<dbReference type="GO" id="GO:0005737">
    <property type="term" value="C:cytoplasm"/>
    <property type="evidence" value="ECO:0007669"/>
    <property type="project" value="UniProtKB-SubCell"/>
</dbReference>
<dbReference type="Gene3D" id="2.30.26.10">
    <property type="entry name" value="Dihydroorotate Dehydrogenase A, chain A, domain 2"/>
    <property type="match status" value="1"/>
</dbReference>
<reference evidence="13 14" key="1">
    <citation type="submission" date="2016-07" db="EMBL/GenBank/DDBJ databases">
        <title>Pervasive Adenine N6-methylation of Active Genes in Fungi.</title>
        <authorList>
            <consortium name="DOE Joint Genome Institute"/>
            <person name="Mondo S.J."/>
            <person name="Dannebaum R.O."/>
            <person name="Kuo R.C."/>
            <person name="Labutti K."/>
            <person name="Haridas S."/>
            <person name="Kuo A."/>
            <person name="Salamov A."/>
            <person name="Ahrendt S.R."/>
            <person name="Lipzen A."/>
            <person name="Sullivan W."/>
            <person name="Andreopoulos W.B."/>
            <person name="Clum A."/>
            <person name="Lindquist E."/>
            <person name="Daum C."/>
            <person name="Ramamoorthy G.K."/>
            <person name="Gryganskyi A."/>
            <person name="Culley D."/>
            <person name="Magnuson J.K."/>
            <person name="James T.Y."/>
            <person name="O'Malley M.A."/>
            <person name="Stajich J.E."/>
            <person name="Spatafora J.W."/>
            <person name="Visel A."/>
            <person name="Grigoriev I.V."/>
        </authorList>
    </citation>
    <scope>NUCLEOTIDE SEQUENCE [LARGE SCALE GENOMIC DNA]</scope>
    <source>
        <strain evidence="13 14">CBS 115471</strain>
    </source>
</reference>
<gene>
    <name evidence="13" type="ORF">BCR34DRAFT_669712</name>
</gene>
<dbReference type="InterPro" id="IPR050074">
    <property type="entry name" value="DHO_dehydrogenase"/>
</dbReference>
<evidence type="ECO:0000256" key="6">
    <source>
        <dbReference type="ARBA" id="ARBA00022490"/>
    </source>
</evidence>
<evidence type="ECO:0000313" key="14">
    <source>
        <dbReference type="Proteomes" id="UP000193144"/>
    </source>
</evidence>
<comment type="subcellular location">
    <subcellularLocation>
        <location evidence="2">Cytoplasm</location>
    </subcellularLocation>
</comment>
<dbReference type="Proteomes" id="UP000193144">
    <property type="component" value="Unassembled WGS sequence"/>
</dbReference>
<keyword evidence="10" id="KW-0560">Oxidoreductase</keyword>